<dbReference type="PANTHER" id="PTHR33495:SF2">
    <property type="entry name" value="ANTI-SIGMA FACTOR ANTAGONIST TM_1081-RELATED"/>
    <property type="match status" value="1"/>
</dbReference>
<name>A0A2T0Q9T3_9ACTN</name>
<keyword evidence="5" id="KW-1185">Reference proteome</keyword>
<feature type="domain" description="STAS" evidence="3">
    <location>
        <begin position="3"/>
        <end position="114"/>
    </location>
</feature>
<protein>
    <recommendedName>
        <fullName evidence="2">Anti-sigma factor antagonist</fullName>
    </recommendedName>
</protein>
<evidence type="ECO:0000256" key="1">
    <source>
        <dbReference type="ARBA" id="ARBA00009013"/>
    </source>
</evidence>
<dbReference type="OrthoDB" id="3297400at2"/>
<dbReference type="AlphaFoldDB" id="A0A2T0Q9T3"/>
<dbReference type="Proteomes" id="UP000237846">
    <property type="component" value="Unassembled WGS sequence"/>
</dbReference>
<dbReference type="RefSeq" id="WP_106242136.1">
    <property type="nucleotide sequence ID" value="NZ_PVZC01000002.1"/>
</dbReference>
<dbReference type="NCBIfam" id="TIGR00377">
    <property type="entry name" value="ant_ant_sig"/>
    <property type="match status" value="1"/>
</dbReference>
<dbReference type="InterPro" id="IPR002645">
    <property type="entry name" value="STAS_dom"/>
</dbReference>
<dbReference type="InterPro" id="IPR003658">
    <property type="entry name" value="Anti-sigma_ant"/>
</dbReference>
<comment type="similarity">
    <text evidence="1 2">Belongs to the anti-sigma-factor antagonist family.</text>
</comment>
<gene>
    <name evidence="4" type="ORF">CLV72_102192</name>
</gene>
<dbReference type="SUPFAM" id="SSF52091">
    <property type="entry name" value="SpoIIaa-like"/>
    <property type="match status" value="1"/>
</dbReference>
<organism evidence="4 5">
    <name type="scientific">Allonocardiopsis opalescens</name>
    <dbReference type="NCBI Taxonomy" id="1144618"/>
    <lineage>
        <taxon>Bacteria</taxon>
        <taxon>Bacillati</taxon>
        <taxon>Actinomycetota</taxon>
        <taxon>Actinomycetes</taxon>
        <taxon>Streptosporangiales</taxon>
        <taxon>Allonocardiopsis</taxon>
    </lineage>
</organism>
<sequence length="119" mass="12520">MDFSLATHRQPGSVVVSATGEVDATNAPRLAAALNAVLDDPGDCLGIIVDLAEVTFCDSRCIGVLVAAYRRARERRISLVAAAPQRPVYRLLVIAGIDQVLSIYDDVDSAVAALVPADT</sequence>
<accession>A0A2T0Q9T3</accession>
<dbReference type="Gene3D" id="3.30.750.24">
    <property type="entry name" value="STAS domain"/>
    <property type="match status" value="1"/>
</dbReference>
<dbReference type="CDD" id="cd07043">
    <property type="entry name" value="STAS_anti-anti-sigma_factors"/>
    <property type="match status" value="1"/>
</dbReference>
<dbReference type="PROSITE" id="PS50801">
    <property type="entry name" value="STAS"/>
    <property type="match status" value="1"/>
</dbReference>
<reference evidence="4 5" key="1">
    <citation type="submission" date="2018-03" db="EMBL/GenBank/DDBJ databases">
        <title>Genomic Encyclopedia of Archaeal and Bacterial Type Strains, Phase II (KMG-II): from individual species to whole genera.</title>
        <authorList>
            <person name="Goeker M."/>
        </authorList>
    </citation>
    <scope>NUCLEOTIDE SEQUENCE [LARGE SCALE GENOMIC DNA]</scope>
    <source>
        <strain evidence="4 5">DSM 45601</strain>
    </source>
</reference>
<comment type="caution">
    <text evidence="4">The sequence shown here is derived from an EMBL/GenBank/DDBJ whole genome shotgun (WGS) entry which is preliminary data.</text>
</comment>
<evidence type="ECO:0000313" key="4">
    <source>
        <dbReference type="EMBL" id="PRY00561.1"/>
    </source>
</evidence>
<dbReference type="Pfam" id="PF01740">
    <property type="entry name" value="STAS"/>
    <property type="match status" value="1"/>
</dbReference>
<proteinExistence type="inferred from homology"/>
<dbReference type="EMBL" id="PVZC01000002">
    <property type="protein sequence ID" value="PRY00561.1"/>
    <property type="molecule type" value="Genomic_DNA"/>
</dbReference>
<evidence type="ECO:0000259" key="3">
    <source>
        <dbReference type="PROSITE" id="PS50801"/>
    </source>
</evidence>
<dbReference type="PANTHER" id="PTHR33495">
    <property type="entry name" value="ANTI-SIGMA FACTOR ANTAGONIST TM_1081-RELATED-RELATED"/>
    <property type="match status" value="1"/>
</dbReference>
<evidence type="ECO:0000313" key="5">
    <source>
        <dbReference type="Proteomes" id="UP000237846"/>
    </source>
</evidence>
<dbReference type="GO" id="GO:0043856">
    <property type="term" value="F:anti-sigma factor antagonist activity"/>
    <property type="evidence" value="ECO:0007669"/>
    <property type="project" value="InterPro"/>
</dbReference>
<dbReference type="InterPro" id="IPR036513">
    <property type="entry name" value="STAS_dom_sf"/>
</dbReference>
<evidence type="ECO:0000256" key="2">
    <source>
        <dbReference type="RuleBase" id="RU003749"/>
    </source>
</evidence>